<dbReference type="Gene3D" id="1.10.439.10">
    <property type="entry name" value="Penicillin Amidohydrolase, domain 1"/>
    <property type="match status" value="1"/>
</dbReference>
<dbReference type="Proteomes" id="UP000092544">
    <property type="component" value="Unassembled WGS sequence"/>
</dbReference>
<dbReference type="PANTHER" id="PTHR34218">
    <property type="entry name" value="PEPTIDASE S45 PENICILLIN AMIDASE"/>
    <property type="match status" value="1"/>
</dbReference>
<keyword evidence="6" id="KW-0106">Calcium</keyword>
<dbReference type="EC" id="3.5.1.11" evidence="7"/>
<evidence type="ECO:0000256" key="6">
    <source>
        <dbReference type="PIRSR" id="PIRSR001227-2"/>
    </source>
</evidence>
<dbReference type="GO" id="GO:0008953">
    <property type="term" value="F:penicillin amidase activity"/>
    <property type="evidence" value="ECO:0007669"/>
    <property type="project" value="UniProtKB-EC"/>
</dbReference>
<evidence type="ECO:0000256" key="4">
    <source>
        <dbReference type="ARBA" id="ARBA00038735"/>
    </source>
</evidence>
<dbReference type="EMBL" id="FLOB01000015">
    <property type="protein sequence ID" value="SBS36895.1"/>
    <property type="molecule type" value="Genomic_DNA"/>
</dbReference>
<comment type="cofactor">
    <cofactor evidence="6">
        <name>Ca(2+)</name>
        <dbReference type="ChEBI" id="CHEBI:29108"/>
    </cofactor>
    <text evidence="6">Binds 1 Ca(2+) ion per dimer.</text>
</comment>
<dbReference type="InterPro" id="IPR002692">
    <property type="entry name" value="S45"/>
</dbReference>
<dbReference type="InterPro" id="IPR043147">
    <property type="entry name" value="Penicillin_amidase_A-knob"/>
</dbReference>
<name>A0A1A8TR16_9GAMM</name>
<dbReference type="Pfam" id="PF01804">
    <property type="entry name" value="Penicil_amidase"/>
    <property type="match status" value="1"/>
</dbReference>
<comment type="subunit">
    <text evidence="4">Heterodimer of an alpha subunit and a beta subunit processed from the same precursor.</text>
</comment>
<proteinExistence type="inferred from homology"/>
<keyword evidence="6" id="KW-0479">Metal-binding</keyword>
<dbReference type="STRING" id="1792290.MSP8886_03889"/>
<dbReference type="GO" id="GO:0046872">
    <property type="term" value="F:metal ion binding"/>
    <property type="evidence" value="ECO:0007669"/>
    <property type="project" value="UniProtKB-KW"/>
</dbReference>
<dbReference type="InterPro" id="IPR043146">
    <property type="entry name" value="Penicillin_amidase_N_B-knob"/>
</dbReference>
<dbReference type="SUPFAM" id="SSF56235">
    <property type="entry name" value="N-terminal nucleophile aminohydrolases (Ntn hydrolases)"/>
    <property type="match status" value="1"/>
</dbReference>
<accession>A0A1A8TR16</accession>
<evidence type="ECO:0000256" key="3">
    <source>
        <dbReference type="ARBA" id="ARBA00023145"/>
    </source>
</evidence>
<sequence length="753" mass="84314">MTQYKEFGFFDKCWGVLVGLGVIGKAFITTPPPKTLQQRLAMLPTDKLTLGSPVDIYWNHHQVPFVNAQSKTDLAQTLGLIHGHLRLAQIEIMRYLGTGRISELIGPLGAEIDRSLRLLDIAKAVPEMIATMDSETREWTDNFLTGLNTAICHCPELPHECKVLGIQPKPWTMEDLMTFARINSADISWLVWLKLLKARRSMSTKDWRALWPTLVNADSPSAYAAQGRFSAEHVLALQTRSGSNSSGISGQRTESGYAAIVSDPHLPIAAPSPCLFIGAQAPGMHLVGAMMPGIPFFLLGRNQHIAWGATNLHAQSSDLFDVSGFTDEQIEEEWQTIQPRWSRPRKIKLRRTALGPMVSDGKLMRCDQAVSMRWQGHKASNEIGALLTIASAKSWDEFHDALTPFGVAGLNMIAVGGDGQRAGHCLAGHLPKRPNQAPEDVILPSSAAENWQDMANTKDMPVRVDTEQGFVVSANQRPENSDFPVGYFFSPFDRSERLTALYQQDRKLTFADFRNSQLDVLMPSALPLCQLFLCSIKDKQYPANLQSMIFLLQEWDGGYQAERVEPLAFELLLCEVVKQLQLMKTAKHYQTIWMAYSRLLDDLQEVATERLANAVIKGLKKLSKQLTHHSNWGDIHRLRFDHMFAHLPFIGRRYRFADVPASGGANTVNKTGHPLVSKKHKVSFGSCIRHISDMSDEDSNYFVMIGGQDGWIGSDNFADQVELWQAGQYIQLPMKLDTVKRLFTHKTVLLARE</sequence>
<evidence type="ECO:0000256" key="5">
    <source>
        <dbReference type="PIRSR" id="PIRSR001227-1"/>
    </source>
</evidence>
<organism evidence="7 8">
    <name type="scientific">Marinomonas spartinae</name>
    <dbReference type="NCBI Taxonomy" id="1792290"/>
    <lineage>
        <taxon>Bacteria</taxon>
        <taxon>Pseudomonadati</taxon>
        <taxon>Pseudomonadota</taxon>
        <taxon>Gammaproteobacteria</taxon>
        <taxon>Oceanospirillales</taxon>
        <taxon>Oceanospirillaceae</taxon>
        <taxon>Marinomonas</taxon>
    </lineage>
</organism>
<evidence type="ECO:0000313" key="8">
    <source>
        <dbReference type="Proteomes" id="UP000092544"/>
    </source>
</evidence>
<feature type="active site" description="Nucleophile" evidence="5">
    <location>
        <position position="243"/>
    </location>
</feature>
<keyword evidence="3" id="KW-0865">Zymogen</keyword>
<evidence type="ECO:0000256" key="2">
    <source>
        <dbReference type="ARBA" id="ARBA00022801"/>
    </source>
</evidence>
<dbReference type="Gene3D" id="1.10.1400.10">
    <property type="match status" value="1"/>
</dbReference>
<evidence type="ECO:0000256" key="1">
    <source>
        <dbReference type="ARBA" id="ARBA00006586"/>
    </source>
</evidence>
<dbReference type="InterPro" id="IPR023343">
    <property type="entry name" value="Penicillin_amidase_dom1"/>
</dbReference>
<protein>
    <submittedName>
        <fullName evidence="7">Penicillin acylase 2</fullName>
        <ecNumber evidence="7">3.5.1.11</ecNumber>
    </submittedName>
</protein>
<feature type="binding site" evidence="6">
    <location>
        <position position="318"/>
    </location>
    <ligand>
        <name>Ca(2+)</name>
        <dbReference type="ChEBI" id="CHEBI:29108"/>
    </ligand>
</feature>
<dbReference type="Gene3D" id="2.30.120.10">
    <property type="match status" value="1"/>
</dbReference>
<dbReference type="Gene3D" id="3.60.20.10">
    <property type="entry name" value="Glutamine Phosphoribosylpyrophosphate, subunit 1, domain 1"/>
    <property type="match status" value="1"/>
</dbReference>
<comment type="similarity">
    <text evidence="1">Belongs to the peptidase S45 family.</text>
</comment>
<dbReference type="InterPro" id="IPR014395">
    <property type="entry name" value="Pen/GL7ACA/AHL_acylase"/>
</dbReference>
<evidence type="ECO:0000313" key="7">
    <source>
        <dbReference type="EMBL" id="SBS36895.1"/>
    </source>
</evidence>
<dbReference type="RefSeq" id="WP_067019817.1">
    <property type="nucleotide sequence ID" value="NZ_FLOB01000015.1"/>
</dbReference>
<keyword evidence="8" id="KW-1185">Reference proteome</keyword>
<dbReference type="PIRSF" id="PIRSF001227">
    <property type="entry name" value="Pen_acylase"/>
    <property type="match status" value="1"/>
</dbReference>
<dbReference type="InterPro" id="IPR029055">
    <property type="entry name" value="Ntn_hydrolases_N"/>
</dbReference>
<reference evidence="7 8" key="1">
    <citation type="submission" date="2016-06" db="EMBL/GenBank/DDBJ databases">
        <authorList>
            <person name="Kjaerup R.B."/>
            <person name="Dalgaard T.S."/>
            <person name="Juul-Madsen H.R."/>
        </authorList>
    </citation>
    <scope>NUCLEOTIDE SEQUENCE [LARGE SCALE GENOMIC DNA]</scope>
    <source>
        <strain evidence="7 8">CECT 8886</strain>
    </source>
</reference>
<gene>
    <name evidence="7" type="primary">acyII</name>
    <name evidence="7" type="ORF">MSP8886_03889</name>
</gene>
<dbReference type="AlphaFoldDB" id="A0A1A8TR16"/>
<keyword evidence="2 7" id="KW-0378">Hydrolase</keyword>
<dbReference type="PANTHER" id="PTHR34218:SF4">
    <property type="entry name" value="ACYL-HOMOSERINE LACTONE ACYLASE QUIP"/>
    <property type="match status" value="1"/>
</dbReference>
<dbReference type="GO" id="GO:0017000">
    <property type="term" value="P:antibiotic biosynthetic process"/>
    <property type="evidence" value="ECO:0007669"/>
    <property type="project" value="InterPro"/>
</dbReference>